<reference evidence="3 4" key="1">
    <citation type="submission" date="2017-11" db="EMBL/GenBank/DDBJ databases">
        <title>Genomic Encyclopedia of Archaeal and Bacterial Type Strains, Phase II (KMG-II): From Individual Species to Whole Genera.</title>
        <authorList>
            <person name="Goeker M."/>
        </authorList>
    </citation>
    <scope>NUCLEOTIDE SEQUENCE [LARGE SCALE GENOMIC DNA]</scope>
    <source>
        <strain evidence="3 4">DSM 25625</strain>
    </source>
</reference>
<dbReference type="Proteomes" id="UP000230161">
    <property type="component" value="Unassembled WGS sequence"/>
</dbReference>
<dbReference type="InterPro" id="IPR013094">
    <property type="entry name" value="AB_hydrolase_3"/>
</dbReference>
<dbReference type="OrthoDB" id="9803828at2"/>
<dbReference type="PANTHER" id="PTHR48081:SF8">
    <property type="entry name" value="ALPHA_BETA HYDROLASE FOLD-3 DOMAIN-CONTAINING PROTEIN-RELATED"/>
    <property type="match status" value="1"/>
</dbReference>
<comment type="caution">
    <text evidence="3">The sequence shown here is derived from an EMBL/GenBank/DDBJ whole genome shotgun (WGS) entry which is preliminary data.</text>
</comment>
<dbReference type="RefSeq" id="WP_100344217.1">
    <property type="nucleotide sequence ID" value="NZ_PGFB01000002.1"/>
</dbReference>
<organism evidence="3 4">
    <name type="scientific">Compostimonas suwonensis</name>
    <dbReference type="NCBI Taxonomy" id="1048394"/>
    <lineage>
        <taxon>Bacteria</taxon>
        <taxon>Bacillati</taxon>
        <taxon>Actinomycetota</taxon>
        <taxon>Actinomycetes</taxon>
        <taxon>Micrococcales</taxon>
        <taxon>Microbacteriaceae</taxon>
        <taxon>Compostimonas</taxon>
    </lineage>
</organism>
<dbReference type="AlphaFoldDB" id="A0A2M9C096"/>
<dbReference type="InterPro" id="IPR029058">
    <property type="entry name" value="AB_hydrolase_fold"/>
</dbReference>
<gene>
    <name evidence="3" type="ORF">CLV54_1431</name>
</gene>
<evidence type="ECO:0000259" key="2">
    <source>
        <dbReference type="Pfam" id="PF07859"/>
    </source>
</evidence>
<sequence length="310" mass="33852">MDIEAVDPELRPLLLKLPALDNSKRLVRLLGRVGPRLMREHRVEGVTTRWLRDGSVRVRVYRPDAAADGPGLLWIHGGGLVIGDARQDDRLCSETAGRLGITVVSVRYRLAPESPFPAALDDVTAGWEWLQAHAAELGVDPARVVVGGESAGGGIAASLVQRLHDTSAVQPVAQWLFAPMLDDRTAASRELDGIDHWVWNNSANRFGWSAYLGREPGAAELPDYAVPARREDLTGLPPTWLYAADIELFHDEIVEYAGRLRRDGVDVTLEIVPGAVHGFENWAATTAPAERLLDHAREWLAATLGLRAAA</sequence>
<name>A0A2M9C096_9MICO</name>
<evidence type="ECO:0000313" key="4">
    <source>
        <dbReference type="Proteomes" id="UP000230161"/>
    </source>
</evidence>
<keyword evidence="4" id="KW-1185">Reference proteome</keyword>
<evidence type="ECO:0000313" key="3">
    <source>
        <dbReference type="EMBL" id="PJJ63756.1"/>
    </source>
</evidence>
<dbReference type="SUPFAM" id="SSF53474">
    <property type="entry name" value="alpha/beta-Hydrolases"/>
    <property type="match status" value="1"/>
</dbReference>
<dbReference type="InterPro" id="IPR050300">
    <property type="entry name" value="GDXG_lipolytic_enzyme"/>
</dbReference>
<evidence type="ECO:0000256" key="1">
    <source>
        <dbReference type="ARBA" id="ARBA00022801"/>
    </source>
</evidence>
<keyword evidence="1" id="KW-0378">Hydrolase</keyword>
<dbReference type="Gene3D" id="3.40.50.1820">
    <property type="entry name" value="alpha/beta hydrolase"/>
    <property type="match status" value="1"/>
</dbReference>
<accession>A0A2M9C096</accession>
<proteinExistence type="predicted"/>
<dbReference type="GO" id="GO:0016787">
    <property type="term" value="F:hydrolase activity"/>
    <property type="evidence" value="ECO:0007669"/>
    <property type="project" value="UniProtKB-KW"/>
</dbReference>
<dbReference type="PANTHER" id="PTHR48081">
    <property type="entry name" value="AB HYDROLASE SUPERFAMILY PROTEIN C4A8.06C"/>
    <property type="match status" value="1"/>
</dbReference>
<dbReference type="Pfam" id="PF07859">
    <property type="entry name" value="Abhydrolase_3"/>
    <property type="match status" value="1"/>
</dbReference>
<protein>
    <submittedName>
        <fullName evidence="3">Acetyl esterase/lipase</fullName>
    </submittedName>
</protein>
<dbReference type="EMBL" id="PGFB01000002">
    <property type="protein sequence ID" value="PJJ63756.1"/>
    <property type="molecule type" value="Genomic_DNA"/>
</dbReference>
<feature type="domain" description="Alpha/beta hydrolase fold-3" evidence="2">
    <location>
        <begin position="72"/>
        <end position="280"/>
    </location>
</feature>